<protein>
    <submittedName>
        <fullName evidence="2">Uncharacterized protein</fullName>
    </submittedName>
</protein>
<sequence length="96" mass="11578">MDRRYRVQRRVLIRAYQKYLASERAFEDARRSALMWFPGMDTRHIEPIGNPGSLIRQLYDRRERAIARLRLAQKALDDAQSRLTRRRSHQVLLITR</sequence>
<dbReference type="AlphaFoldDB" id="A0A1X4N8Z4"/>
<keyword evidence="3" id="KW-1185">Reference proteome</keyword>
<dbReference type="Proteomes" id="UP000193926">
    <property type="component" value="Unassembled WGS sequence"/>
</dbReference>
<name>A0A1X4N8Z4_9RHOB</name>
<accession>A0A1X4N8Z4</accession>
<keyword evidence="1" id="KW-0175">Coiled coil</keyword>
<feature type="coiled-coil region" evidence="1">
    <location>
        <begin position="55"/>
        <end position="82"/>
    </location>
</feature>
<evidence type="ECO:0000256" key="1">
    <source>
        <dbReference type="SAM" id="Coils"/>
    </source>
</evidence>
<evidence type="ECO:0000313" key="2">
    <source>
        <dbReference type="EMBL" id="OSQ42795.1"/>
    </source>
</evidence>
<gene>
    <name evidence="2" type="ORF">MGEO_20260</name>
</gene>
<comment type="caution">
    <text evidence="2">The sequence shown here is derived from an EMBL/GenBank/DDBJ whole genome shotgun (WGS) entry which is preliminary data.</text>
</comment>
<reference evidence="2 3" key="1">
    <citation type="submission" date="2014-03" db="EMBL/GenBank/DDBJ databases">
        <title>The draft genome sequence of Marivita geojedonensis KCTC 23882.</title>
        <authorList>
            <person name="Lai Q."/>
            <person name="Shao Z."/>
        </authorList>
    </citation>
    <scope>NUCLEOTIDE SEQUENCE [LARGE SCALE GENOMIC DNA]</scope>
    <source>
        <strain evidence="2 3">DPG-138</strain>
    </source>
</reference>
<proteinExistence type="predicted"/>
<evidence type="ECO:0000313" key="3">
    <source>
        <dbReference type="Proteomes" id="UP000193926"/>
    </source>
</evidence>
<dbReference type="EMBL" id="JFKC01000042">
    <property type="protein sequence ID" value="OSQ42795.1"/>
    <property type="molecule type" value="Genomic_DNA"/>
</dbReference>
<organism evidence="2 3">
    <name type="scientific">Marivita geojedonensis</name>
    <dbReference type="NCBI Taxonomy" id="1123756"/>
    <lineage>
        <taxon>Bacteria</taxon>
        <taxon>Pseudomonadati</taxon>
        <taxon>Pseudomonadota</taxon>
        <taxon>Alphaproteobacteria</taxon>
        <taxon>Rhodobacterales</taxon>
        <taxon>Roseobacteraceae</taxon>
        <taxon>Marivita</taxon>
    </lineage>
</organism>